<accession>A0ABU1EKL5</accession>
<dbReference type="PANTHER" id="PTHR23026:SF90">
    <property type="entry name" value="IODOTYROSINE DEIODINASE 1"/>
    <property type="match status" value="1"/>
</dbReference>
<dbReference type="InterPro" id="IPR000415">
    <property type="entry name" value="Nitroreductase-like"/>
</dbReference>
<evidence type="ECO:0000256" key="1">
    <source>
        <dbReference type="ARBA" id="ARBA00022630"/>
    </source>
</evidence>
<dbReference type="PANTHER" id="PTHR23026">
    <property type="entry name" value="NADPH NITROREDUCTASE"/>
    <property type="match status" value="1"/>
</dbReference>
<evidence type="ECO:0000256" key="2">
    <source>
        <dbReference type="ARBA" id="ARBA00022643"/>
    </source>
</evidence>
<dbReference type="Proteomes" id="UP001256646">
    <property type="component" value="Unassembled WGS sequence"/>
</dbReference>
<keyword evidence="2" id="KW-0288">FMN</keyword>
<evidence type="ECO:0000313" key="6">
    <source>
        <dbReference type="Proteomes" id="UP001256646"/>
    </source>
</evidence>
<reference evidence="5 6" key="1">
    <citation type="submission" date="2023-09" db="EMBL/GenBank/DDBJ databases">
        <authorList>
            <person name="Zhai L."/>
        </authorList>
    </citation>
    <scope>NUCLEOTIDE SEQUENCE [LARGE SCALE GENOMIC DNA]</scope>
    <source>
        <strain evidence="5 6">5 N-1</strain>
    </source>
</reference>
<dbReference type="EMBL" id="JAVJAN010000076">
    <property type="protein sequence ID" value="MDR5588931.1"/>
    <property type="molecule type" value="Genomic_DNA"/>
</dbReference>
<feature type="domain" description="Nitroreductase" evidence="4">
    <location>
        <begin position="7"/>
        <end position="70"/>
    </location>
</feature>
<dbReference type="Gene3D" id="3.40.109.10">
    <property type="entry name" value="NADH Oxidase"/>
    <property type="match status" value="1"/>
</dbReference>
<dbReference type="InterPro" id="IPR029479">
    <property type="entry name" value="Nitroreductase"/>
</dbReference>
<evidence type="ECO:0000313" key="5">
    <source>
        <dbReference type="EMBL" id="MDR5588931.1"/>
    </source>
</evidence>
<sequence>MDVIKTIEERRSIRKFQDKTVSKEIIEKILELTTKAPSGKNRQPWRFIVLQDRRKDELVSLMKFSLNRDKKQNKSTGSFELSINSINWCCYTNITFSSTGF</sequence>
<name>A0ABU1EKL5_9CLOT</name>
<evidence type="ECO:0000259" key="4">
    <source>
        <dbReference type="Pfam" id="PF00881"/>
    </source>
</evidence>
<dbReference type="CDD" id="cd02062">
    <property type="entry name" value="Nitro_FMN_reductase"/>
    <property type="match status" value="1"/>
</dbReference>
<keyword evidence="3" id="KW-0560">Oxidoreductase</keyword>
<dbReference type="InterPro" id="IPR050627">
    <property type="entry name" value="Nitroreductase/BluB"/>
</dbReference>
<organism evidence="5 6">
    <name type="scientific">Clostridium aquiflavi</name>
    <dbReference type="NCBI Taxonomy" id="3073603"/>
    <lineage>
        <taxon>Bacteria</taxon>
        <taxon>Bacillati</taxon>
        <taxon>Bacillota</taxon>
        <taxon>Clostridia</taxon>
        <taxon>Eubacteriales</taxon>
        <taxon>Clostridiaceae</taxon>
        <taxon>Clostridium</taxon>
    </lineage>
</organism>
<dbReference type="SUPFAM" id="SSF55469">
    <property type="entry name" value="FMN-dependent nitroreductase-like"/>
    <property type="match status" value="1"/>
</dbReference>
<gene>
    <name evidence="5" type="ORF">RGC78_15805</name>
</gene>
<evidence type="ECO:0000256" key="3">
    <source>
        <dbReference type="ARBA" id="ARBA00023002"/>
    </source>
</evidence>
<keyword evidence="6" id="KW-1185">Reference proteome</keyword>
<keyword evidence="1" id="KW-0285">Flavoprotein</keyword>
<comment type="caution">
    <text evidence="5">The sequence shown here is derived from an EMBL/GenBank/DDBJ whole genome shotgun (WGS) entry which is preliminary data.</text>
</comment>
<dbReference type="Pfam" id="PF00881">
    <property type="entry name" value="Nitroreductase"/>
    <property type="match status" value="1"/>
</dbReference>
<protein>
    <submittedName>
        <fullName evidence="5">Nitroreductase family protein</fullName>
    </submittedName>
</protein>
<dbReference type="RefSeq" id="WP_309556936.1">
    <property type="nucleotide sequence ID" value="NZ_JAVJAN010000076.1"/>
</dbReference>
<proteinExistence type="predicted"/>